<dbReference type="Proteomes" id="UP000827092">
    <property type="component" value="Unassembled WGS sequence"/>
</dbReference>
<accession>A0AAV6THX8</accession>
<gene>
    <name evidence="1" type="ORF">JTE90_000788</name>
</gene>
<proteinExistence type="predicted"/>
<evidence type="ECO:0000313" key="2">
    <source>
        <dbReference type="Proteomes" id="UP000827092"/>
    </source>
</evidence>
<dbReference type="AlphaFoldDB" id="A0AAV6THX8"/>
<organism evidence="1 2">
    <name type="scientific">Oedothorax gibbosus</name>
    <dbReference type="NCBI Taxonomy" id="931172"/>
    <lineage>
        <taxon>Eukaryota</taxon>
        <taxon>Metazoa</taxon>
        <taxon>Ecdysozoa</taxon>
        <taxon>Arthropoda</taxon>
        <taxon>Chelicerata</taxon>
        <taxon>Arachnida</taxon>
        <taxon>Araneae</taxon>
        <taxon>Araneomorphae</taxon>
        <taxon>Entelegynae</taxon>
        <taxon>Araneoidea</taxon>
        <taxon>Linyphiidae</taxon>
        <taxon>Erigoninae</taxon>
        <taxon>Oedothorax</taxon>
    </lineage>
</organism>
<sequence>MSALLNAQPIVKPNSSSQFVFDNVGFNACTIDGVNSFHAMGGIKCITPATSVERAVSGFPRLTTMSMSLENGKLGIIPLETHSVA</sequence>
<keyword evidence="2" id="KW-1185">Reference proteome</keyword>
<name>A0AAV6THX8_9ARAC</name>
<protein>
    <submittedName>
        <fullName evidence="1">Uncharacterized protein</fullName>
    </submittedName>
</protein>
<dbReference type="EMBL" id="JAFNEN010004486">
    <property type="protein sequence ID" value="KAG8171061.1"/>
    <property type="molecule type" value="Genomic_DNA"/>
</dbReference>
<comment type="caution">
    <text evidence="1">The sequence shown here is derived from an EMBL/GenBank/DDBJ whole genome shotgun (WGS) entry which is preliminary data.</text>
</comment>
<evidence type="ECO:0000313" key="1">
    <source>
        <dbReference type="EMBL" id="KAG8171061.1"/>
    </source>
</evidence>
<reference evidence="1 2" key="1">
    <citation type="journal article" date="2022" name="Nat. Ecol. Evol.">
        <title>A masculinizing supergene underlies an exaggerated male reproductive morph in a spider.</title>
        <authorList>
            <person name="Hendrickx F."/>
            <person name="De Corte Z."/>
            <person name="Sonet G."/>
            <person name="Van Belleghem S.M."/>
            <person name="Kostlbacher S."/>
            <person name="Vangestel C."/>
        </authorList>
    </citation>
    <scope>NUCLEOTIDE SEQUENCE [LARGE SCALE GENOMIC DNA]</scope>
    <source>
        <strain evidence="1">W744_W776</strain>
    </source>
</reference>